<accession>A0A8J2P2H4</accession>
<sequence>APPRENFLFLDGIKFPDCGGDGGLDWGDPGLLIDVPVFINEPILERRDDDPF</sequence>
<feature type="non-terminal residue" evidence="1">
    <location>
        <position position="1"/>
    </location>
</feature>
<gene>
    <name evidence="1" type="ORF">AFUS01_LOCUS17365</name>
</gene>
<protein>
    <submittedName>
        <fullName evidence="1">Uncharacterized protein</fullName>
    </submittedName>
</protein>
<name>A0A8J2P2H4_9HEXA</name>
<reference evidence="1" key="1">
    <citation type="submission" date="2021-06" db="EMBL/GenBank/DDBJ databases">
        <authorList>
            <person name="Hodson N. C."/>
            <person name="Mongue J. A."/>
            <person name="Jaron S. K."/>
        </authorList>
    </citation>
    <scope>NUCLEOTIDE SEQUENCE</scope>
</reference>
<dbReference type="Proteomes" id="UP000708208">
    <property type="component" value="Unassembled WGS sequence"/>
</dbReference>
<dbReference type="AlphaFoldDB" id="A0A8J2P2H4"/>
<evidence type="ECO:0000313" key="1">
    <source>
        <dbReference type="EMBL" id="CAG7728599.1"/>
    </source>
</evidence>
<organism evidence="1 2">
    <name type="scientific">Allacma fusca</name>
    <dbReference type="NCBI Taxonomy" id="39272"/>
    <lineage>
        <taxon>Eukaryota</taxon>
        <taxon>Metazoa</taxon>
        <taxon>Ecdysozoa</taxon>
        <taxon>Arthropoda</taxon>
        <taxon>Hexapoda</taxon>
        <taxon>Collembola</taxon>
        <taxon>Symphypleona</taxon>
        <taxon>Sminthuridae</taxon>
        <taxon>Allacma</taxon>
    </lineage>
</organism>
<comment type="caution">
    <text evidence="1">The sequence shown here is derived from an EMBL/GenBank/DDBJ whole genome shotgun (WGS) entry which is preliminary data.</text>
</comment>
<evidence type="ECO:0000313" key="2">
    <source>
        <dbReference type="Proteomes" id="UP000708208"/>
    </source>
</evidence>
<dbReference type="EMBL" id="CAJVCH010165433">
    <property type="protein sequence ID" value="CAG7728599.1"/>
    <property type="molecule type" value="Genomic_DNA"/>
</dbReference>
<proteinExistence type="predicted"/>
<keyword evidence="2" id="KW-1185">Reference proteome</keyword>